<dbReference type="EMBL" id="CP041185">
    <property type="protein sequence ID" value="QDG72808.1"/>
    <property type="molecule type" value="Genomic_DNA"/>
</dbReference>
<feature type="signal peptide" evidence="3">
    <location>
        <begin position="1"/>
        <end position="24"/>
    </location>
</feature>
<accession>A0A4Y6RIF6</accession>
<evidence type="ECO:0000256" key="2">
    <source>
        <dbReference type="ARBA" id="ARBA00022729"/>
    </source>
</evidence>
<evidence type="ECO:0000259" key="4">
    <source>
        <dbReference type="SMART" id="SM00635"/>
    </source>
</evidence>
<reference evidence="5 6" key="1">
    <citation type="submission" date="2019-06" db="EMBL/GenBank/DDBJ databases">
        <title>Complete genome sequence of Janthinobacterium sp. SNU WT3 isolated from diseased rainbow trout.</title>
        <authorList>
            <person name="Oh W.T."/>
            <person name="Park S.C."/>
        </authorList>
    </citation>
    <scope>NUCLEOTIDE SEQUENCE [LARGE SCALE GENOMIC DNA]</scope>
    <source>
        <strain evidence="5 6">SNU WT3</strain>
    </source>
</reference>
<dbReference type="OrthoDB" id="8752644at2"/>
<feature type="chain" id="PRO_5021200008" evidence="3">
    <location>
        <begin position="25"/>
        <end position="591"/>
    </location>
</feature>
<dbReference type="KEGG" id="jas:FJQ89_22095"/>
<keyword evidence="2 3" id="KW-0732">Signal</keyword>
<evidence type="ECO:0000256" key="3">
    <source>
        <dbReference type="SAM" id="SignalP"/>
    </source>
</evidence>
<feature type="domain" description="BIG2" evidence="4">
    <location>
        <begin position="302"/>
        <end position="383"/>
    </location>
</feature>
<dbReference type="PROSITE" id="PS51257">
    <property type="entry name" value="PROKAR_LIPOPROTEIN"/>
    <property type="match status" value="1"/>
</dbReference>
<proteinExistence type="inferred from homology"/>
<keyword evidence="6" id="KW-1185">Reference proteome</keyword>
<dbReference type="AlphaFoldDB" id="A0A4Y6RIF6"/>
<gene>
    <name evidence="5" type="ORF">FJQ89_22095</name>
</gene>
<organism evidence="5 6">
    <name type="scientific">Janthinobacterium tructae</name>
    <dbReference type="NCBI Taxonomy" id="2590869"/>
    <lineage>
        <taxon>Bacteria</taxon>
        <taxon>Pseudomonadati</taxon>
        <taxon>Pseudomonadota</taxon>
        <taxon>Betaproteobacteria</taxon>
        <taxon>Burkholderiales</taxon>
        <taxon>Oxalobacteraceae</taxon>
        <taxon>Janthinobacterium</taxon>
    </lineage>
</organism>
<sequence>MNLFKRYLNPLLVSAGLLAMATLAGCGGGDQGRDPILGLPAATLSSLAVTPATATVAIGAGQQFTAIATYSDGSAQDVSAKAAWTSATPASATVNAATGLSTGIAAGNSNISAAFGGKSAAAQLTVSPATLTAIAITPLTPAIAIGATQQFTVSGSFSDGATRDVTAMSAFASATPATASINASGLALGKVAGTTQITATTGTLTASTVLTVNPATLLSIAVTPQSPMVPVAATRQLAVIATYSDNSTADVTAGSSFVSVTPAAATVASSGRVTGVAFGSSVMNASFNGKAASTTVTVPALTLVSIAVTPATASIAVGTQQQFVATATYSDSSNAIITNSAAWTSGTVANATVLNTGLATGIAVGTSNITATAGGQSGSALLTVTAVAIPPVFNPLILGRAAPFGVLAGTSITNNSGGTTLIRGDVGAPSQTVDPTQAAGFTNYKSGAILAGAMTDLQAAITDGNSRSCDVSFAGGIDLGGQTFGPGVYCYAGAISITGTLTLNGPGVYIFRTALTLDSTVNSIVALNNGATADNVSWLPVGPTTLAANSVFKGNILGQSAAITVGDNTTLLNGRVLTAAAVTLRNNQITK</sequence>
<feature type="domain" description="BIG2" evidence="4">
    <location>
        <begin position="216"/>
        <end position="297"/>
    </location>
</feature>
<dbReference type="SMART" id="SM00635">
    <property type="entry name" value="BID_2"/>
    <property type="match status" value="4"/>
</dbReference>
<evidence type="ECO:0000313" key="5">
    <source>
        <dbReference type="EMBL" id="QDG72808.1"/>
    </source>
</evidence>
<dbReference type="Gene3D" id="2.60.40.1080">
    <property type="match status" value="4"/>
</dbReference>
<dbReference type="Pfam" id="PF11999">
    <property type="entry name" value="Ice_binding"/>
    <property type="match status" value="1"/>
</dbReference>
<evidence type="ECO:0000313" key="6">
    <source>
        <dbReference type="Proteomes" id="UP000316665"/>
    </source>
</evidence>
<name>A0A4Y6RIF6_9BURK</name>
<feature type="domain" description="BIG2" evidence="4">
    <location>
        <begin position="130"/>
        <end position="211"/>
    </location>
</feature>
<evidence type="ECO:0000256" key="1">
    <source>
        <dbReference type="ARBA" id="ARBA00005445"/>
    </source>
</evidence>
<dbReference type="RefSeq" id="WP_141171712.1">
    <property type="nucleotide sequence ID" value="NZ_CP041185.1"/>
</dbReference>
<protein>
    <submittedName>
        <fullName evidence="5">DUF3494 domain-containing protein</fullName>
    </submittedName>
</protein>
<dbReference type="Pfam" id="PF02368">
    <property type="entry name" value="Big_2"/>
    <property type="match status" value="3"/>
</dbReference>
<dbReference type="InterPro" id="IPR021884">
    <property type="entry name" value="Ice-bd_prot"/>
</dbReference>
<dbReference type="InterPro" id="IPR003343">
    <property type="entry name" value="Big_2"/>
</dbReference>
<comment type="similarity">
    <text evidence="1">Belongs to the ice-binding protein family.</text>
</comment>
<feature type="domain" description="BIG2" evidence="4">
    <location>
        <begin position="43"/>
        <end position="125"/>
    </location>
</feature>
<dbReference type="Proteomes" id="UP000316665">
    <property type="component" value="Chromosome"/>
</dbReference>